<keyword evidence="3" id="KW-1185">Reference proteome</keyword>
<dbReference type="NCBIfam" id="NF038012">
    <property type="entry name" value="DMT_1"/>
    <property type="match status" value="1"/>
</dbReference>
<gene>
    <name evidence="2" type="ORF">EAS64_36395</name>
</gene>
<keyword evidence="1" id="KW-1133">Transmembrane helix</keyword>
<dbReference type="Proteomes" id="UP000460272">
    <property type="component" value="Unassembled WGS sequence"/>
</dbReference>
<evidence type="ECO:0000256" key="1">
    <source>
        <dbReference type="SAM" id="Phobius"/>
    </source>
</evidence>
<organism evidence="2 3">
    <name type="scientific">Trebonia kvetii</name>
    <dbReference type="NCBI Taxonomy" id="2480626"/>
    <lineage>
        <taxon>Bacteria</taxon>
        <taxon>Bacillati</taxon>
        <taxon>Actinomycetota</taxon>
        <taxon>Actinomycetes</taxon>
        <taxon>Streptosporangiales</taxon>
        <taxon>Treboniaceae</taxon>
        <taxon>Trebonia</taxon>
    </lineage>
</organism>
<dbReference type="OrthoDB" id="3822427at2"/>
<keyword evidence="1" id="KW-0812">Transmembrane</keyword>
<accession>A0A6P2BPF1</accession>
<evidence type="ECO:0008006" key="4">
    <source>
        <dbReference type="Google" id="ProtNLM"/>
    </source>
</evidence>
<dbReference type="PANTHER" id="PTHR40761:SF1">
    <property type="entry name" value="CONSERVED INTEGRAL MEMBRANE ALANINE VALINE AND LEUCINE RICH PROTEIN-RELATED"/>
    <property type="match status" value="1"/>
</dbReference>
<proteinExistence type="predicted"/>
<feature type="transmembrane region" description="Helical" evidence="1">
    <location>
        <begin position="131"/>
        <end position="154"/>
    </location>
</feature>
<reference evidence="2 3" key="1">
    <citation type="submission" date="2018-11" db="EMBL/GenBank/DDBJ databases">
        <title>Trebonia kvetii gen.nov., sp.nov., a novel acidophilic actinobacterium, and proposal of the new actinobacterial family Treboniaceae fam. nov.</title>
        <authorList>
            <person name="Rapoport D."/>
            <person name="Sagova-Mareckova M."/>
            <person name="Sedlacek I."/>
            <person name="Provaznik J."/>
            <person name="Kralova S."/>
            <person name="Pavlinic D."/>
            <person name="Benes V."/>
            <person name="Kopecky J."/>
        </authorList>
    </citation>
    <scope>NUCLEOTIDE SEQUENCE [LARGE SCALE GENOMIC DNA]</scope>
    <source>
        <strain evidence="2 3">15Tr583</strain>
    </source>
</reference>
<dbReference type="AlphaFoldDB" id="A0A6P2BPF1"/>
<dbReference type="PANTHER" id="PTHR40761">
    <property type="entry name" value="CONSERVED INTEGRAL MEMBRANE ALANINE VALINE AND LEUCINE RICH PROTEIN-RELATED"/>
    <property type="match status" value="1"/>
</dbReference>
<name>A0A6P2BPF1_9ACTN</name>
<sequence length="327" mass="32634">MMVMIASALAAAVLYGAGAAVEQRQAAGAPQSSAGRPGLLLMLARQPLWLLGIGAQIGGFAAHTVALRFGTLATVQLIVAAELIVAVGVVRIWSGRPLGRDSWAAALTVVAAIVAFLALTSPAHGHVAGHYSAHAVGAIVGAVLTGAGALVAAVAGLRSSGNRRAVLLAVAAGLADACSAVVIMQFSHVASHGVVAIFTSWTTYAVAVCGTGNVLLTQSAYQTGRPMVTLPIIAAVTPAASAAVGIALLGETPRLGAVGAVAACFAVLVASLALGWLARSAPHPEVPEPADLAVEVEELTVLTGVPRQGTERVRLPLATHGAPRQAA</sequence>
<feature type="transmembrane region" description="Helical" evidence="1">
    <location>
        <begin position="193"/>
        <end position="216"/>
    </location>
</feature>
<feature type="transmembrane region" description="Helical" evidence="1">
    <location>
        <begin position="255"/>
        <end position="277"/>
    </location>
</feature>
<comment type="caution">
    <text evidence="2">The sequence shown here is derived from an EMBL/GenBank/DDBJ whole genome shotgun (WGS) entry which is preliminary data.</text>
</comment>
<dbReference type="EMBL" id="RPFW01000008">
    <property type="protein sequence ID" value="TVZ00830.1"/>
    <property type="molecule type" value="Genomic_DNA"/>
</dbReference>
<feature type="transmembrane region" description="Helical" evidence="1">
    <location>
        <begin position="69"/>
        <end position="90"/>
    </location>
</feature>
<evidence type="ECO:0000313" key="3">
    <source>
        <dbReference type="Proteomes" id="UP000460272"/>
    </source>
</evidence>
<keyword evidence="1" id="KW-0472">Membrane</keyword>
<feature type="transmembrane region" description="Helical" evidence="1">
    <location>
        <begin position="102"/>
        <end position="119"/>
    </location>
</feature>
<evidence type="ECO:0000313" key="2">
    <source>
        <dbReference type="EMBL" id="TVZ00830.1"/>
    </source>
</evidence>
<protein>
    <recommendedName>
        <fullName evidence="4">Integral membrane protein</fullName>
    </recommendedName>
</protein>
<feature type="transmembrane region" description="Helical" evidence="1">
    <location>
        <begin position="228"/>
        <end position="249"/>
    </location>
</feature>
<feature type="transmembrane region" description="Helical" evidence="1">
    <location>
        <begin position="166"/>
        <end position="187"/>
    </location>
</feature>